<dbReference type="PROSITE" id="PS51257">
    <property type="entry name" value="PROKAR_LIPOPROTEIN"/>
    <property type="match status" value="1"/>
</dbReference>
<dbReference type="Proteomes" id="UP000287756">
    <property type="component" value="Chromosome"/>
</dbReference>
<sequence length="230" mass="24916">MKITRLLICIAFIFILTGCVQGDYALKINKDGSGESTITVGIEEEAYEQIGGRGEGMVDSVNNELESRGYTIEPYEEDGHVGFVAEKTFDDVRDMEVLPVTAGLSEMGAAASSGGSPIEMETSSGLFFTTYKVKGEIDLERTGLLGGMQQLVANQMDLTFTLDLPISPKDHNADRTDGKKLQWDIDTAGETEAMVEVAVPNVRNIIVAVVSGLLVLTLFGFLIVRKRKAV</sequence>
<organism evidence="3 4">
    <name type="scientific">Halobacillus litoralis</name>
    <dbReference type="NCBI Taxonomy" id="45668"/>
    <lineage>
        <taxon>Bacteria</taxon>
        <taxon>Bacillati</taxon>
        <taxon>Bacillota</taxon>
        <taxon>Bacilli</taxon>
        <taxon>Bacillales</taxon>
        <taxon>Bacillaceae</taxon>
        <taxon>Halobacillus</taxon>
    </lineage>
</organism>
<protein>
    <recommendedName>
        <fullName evidence="2">LppM domain-containing protein</fullName>
    </recommendedName>
</protein>
<dbReference type="InterPro" id="IPR053807">
    <property type="entry name" value="LppM"/>
</dbReference>
<keyword evidence="1" id="KW-0812">Transmembrane</keyword>
<feature type="transmembrane region" description="Helical" evidence="1">
    <location>
        <begin position="205"/>
        <end position="224"/>
    </location>
</feature>
<reference evidence="3 4" key="1">
    <citation type="submission" date="2018-01" db="EMBL/GenBank/DDBJ databases">
        <title>The whole genome sequencing and assembly of Halobacillus litoralis ERB031 strain.</title>
        <authorList>
            <person name="Lee S.-J."/>
            <person name="Park M.-K."/>
            <person name="Kim J.-Y."/>
            <person name="Lee Y.-J."/>
            <person name="Yi H."/>
            <person name="Bahn Y.-S."/>
            <person name="Kim J.F."/>
            <person name="Lee D.-W."/>
        </authorList>
    </citation>
    <scope>NUCLEOTIDE SEQUENCE [LARGE SCALE GENOMIC DNA]</scope>
    <source>
        <strain evidence="3 4">ERB 031</strain>
    </source>
</reference>
<gene>
    <name evidence="3" type="ORF">HLI_12760</name>
</gene>
<keyword evidence="1" id="KW-0472">Membrane</keyword>
<evidence type="ECO:0000256" key="1">
    <source>
        <dbReference type="SAM" id="Phobius"/>
    </source>
</evidence>
<dbReference type="AlphaFoldDB" id="A0A410ME76"/>
<evidence type="ECO:0000259" key="2">
    <source>
        <dbReference type="Pfam" id="PF21946"/>
    </source>
</evidence>
<evidence type="ECO:0000313" key="3">
    <source>
        <dbReference type="EMBL" id="QAS53000.1"/>
    </source>
</evidence>
<dbReference type="KEGG" id="hli:HLI_12760"/>
<name>A0A410ME76_9BACI</name>
<dbReference type="OrthoDB" id="2988624at2"/>
<dbReference type="Pfam" id="PF21946">
    <property type="entry name" value="LppM"/>
    <property type="match status" value="1"/>
</dbReference>
<proteinExistence type="predicted"/>
<dbReference type="RefSeq" id="WP_128525277.1">
    <property type="nucleotide sequence ID" value="NZ_CP026118.1"/>
</dbReference>
<accession>A0A410ME76</accession>
<dbReference type="EMBL" id="CP026118">
    <property type="protein sequence ID" value="QAS53000.1"/>
    <property type="molecule type" value="Genomic_DNA"/>
</dbReference>
<evidence type="ECO:0000313" key="4">
    <source>
        <dbReference type="Proteomes" id="UP000287756"/>
    </source>
</evidence>
<feature type="domain" description="LppM" evidence="2">
    <location>
        <begin position="23"/>
        <end position="192"/>
    </location>
</feature>
<keyword evidence="1" id="KW-1133">Transmembrane helix</keyword>